<evidence type="ECO:0000256" key="2">
    <source>
        <dbReference type="SAM" id="MobiDB-lite"/>
    </source>
</evidence>
<feature type="compositionally biased region" description="Polar residues" evidence="2">
    <location>
        <begin position="151"/>
        <end position="162"/>
    </location>
</feature>
<feature type="compositionally biased region" description="Basic residues" evidence="2">
    <location>
        <begin position="1"/>
        <end position="12"/>
    </location>
</feature>
<feature type="region of interest" description="Disordered" evidence="2">
    <location>
        <begin position="727"/>
        <end position="764"/>
    </location>
</feature>
<feature type="compositionally biased region" description="Polar residues" evidence="2">
    <location>
        <begin position="281"/>
        <end position="299"/>
    </location>
</feature>
<proteinExistence type="predicted"/>
<comment type="caution">
    <text evidence="3">The sequence shown here is derived from an EMBL/GenBank/DDBJ whole genome shotgun (WGS) entry which is preliminary data.</text>
</comment>
<feature type="compositionally biased region" description="Polar residues" evidence="2">
    <location>
        <begin position="235"/>
        <end position="244"/>
    </location>
</feature>
<feature type="compositionally biased region" description="Basic residues" evidence="2">
    <location>
        <begin position="743"/>
        <end position="757"/>
    </location>
</feature>
<dbReference type="EMBL" id="CAKKLH010000073">
    <property type="protein sequence ID" value="CAH0102083.1"/>
    <property type="molecule type" value="Genomic_DNA"/>
</dbReference>
<organism evidence="3 4">
    <name type="scientific">Daphnia galeata</name>
    <dbReference type="NCBI Taxonomy" id="27404"/>
    <lineage>
        <taxon>Eukaryota</taxon>
        <taxon>Metazoa</taxon>
        <taxon>Ecdysozoa</taxon>
        <taxon>Arthropoda</taxon>
        <taxon>Crustacea</taxon>
        <taxon>Branchiopoda</taxon>
        <taxon>Diplostraca</taxon>
        <taxon>Cladocera</taxon>
        <taxon>Anomopoda</taxon>
        <taxon>Daphniidae</taxon>
        <taxon>Daphnia</taxon>
    </lineage>
</organism>
<feature type="coiled-coil region" evidence="1">
    <location>
        <begin position="486"/>
        <end position="513"/>
    </location>
</feature>
<evidence type="ECO:0000313" key="4">
    <source>
        <dbReference type="Proteomes" id="UP000789390"/>
    </source>
</evidence>
<feature type="region of interest" description="Disordered" evidence="2">
    <location>
        <begin position="63"/>
        <end position="114"/>
    </location>
</feature>
<feature type="compositionally biased region" description="Basic and acidic residues" evidence="2">
    <location>
        <begin position="329"/>
        <end position="339"/>
    </location>
</feature>
<feature type="compositionally biased region" description="Polar residues" evidence="2">
    <location>
        <begin position="189"/>
        <end position="203"/>
    </location>
</feature>
<dbReference type="AlphaFoldDB" id="A0A8J2RLR0"/>
<evidence type="ECO:0000313" key="3">
    <source>
        <dbReference type="EMBL" id="CAH0102083.1"/>
    </source>
</evidence>
<feature type="compositionally biased region" description="Acidic residues" evidence="2">
    <location>
        <begin position="175"/>
        <end position="185"/>
    </location>
</feature>
<accession>A0A8J2RLR0</accession>
<feature type="compositionally biased region" description="Polar residues" evidence="2">
    <location>
        <begin position="97"/>
        <end position="109"/>
    </location>
</feature>
<feature type="compositionally biased region" description="Polar residues" evidence="2">
    <location>
        <begin position="258"/>
        <end position="271"/>
    </location>
</feature>
<feature type="compositionally biased region" description="Acidic residues" evidence="2">
    <location>
        <begin position="727"/>
        <end position="739"/>
    </location>
</feature>
<dbReference type="OrthoDB" id="6366725at2759"/>
<gene>
    <name evidence="3" type="ORF">DGAL_LOCUS4461</name>
</gene>
<feature type="compositionally biased region" description="Basic and acidic residues" evidence="2">
    <location>
        <begin position="13"/>
        <end position="29"/>
    </location>
</feature>
<name>A0A8J2RLR0_9CRUS</name>
<dbReference type="Proteomes" id="UP000789390">
    <property type="component" value="Unassembled WGS sequence"/>
</dbReference>
<feature type="compositionally biased region" description="Basic and acidic residues" evidence="2">
    <location>
        <begin position="402"/>
        <end position="420"/>
    </location>
</feature>
<feature type="region of interest" description="Disordered" evidence="2">
    <location>
        <begin position="133"/>
        <end position="426"/>
    </location>
</feature>
<feature type="compositionally biased region" description="Basic and acidic residues" evidence="2">
    <location>
        <begin position="164"/>
        <end position="173"/>
    </location>
</feature>
<keyword evidence="4" id="KW-1185">Reference proteome</keyword>
<protein>
    <submittedName>
        <fullName evidence="3">Uncharacterized protein</fullName>
    </submittedName>
</protein>
<feature type="region of interest" description="Disordered" evidence="2">
    <location>
        <begin position="1"/>
        <end position="38"/>
    </location>
</feature>
<sequence length="784" mass="87936">MSSKRLKSLRVRTRVEDSENDAHGAESPKSHLNKNLMPKNKIALTDLTNKNLVNTHLKKMVTASDMDTDSDSEGKKAIRMPQVGRQTRSKGKVDIKLNSTENKTQSTVENSKKVAKNPEVVIEEMTNVVENLSNSGKVFRHTRRTTKESDNSCQSSPSTSKTHSLKETLKLIDEQSSDVEKEDEVPNLKKSSAATESSNSCKSSPAAYKTCVPPSEEKLEEISDAEKESDLPKSKGSSKFASTSRDSEKEIVEAPRVTRQTRNMSKSQITETQKKNLMSPKPTSKNAKSNDTPVRQTRSPAALSPILRSTRKSPAASTPAETKKPKRKTALERWIEKAGDSILPDGSRTRQKSRSFSIQSNVSSSSSSMLSDKLKSPKTRGPVKLTSPKSGMKLKSPGSASKIRESKKVPVWKTEPKPDAIKSVPDDIYGFECDPSDCKPVKKKRTRKTKNDDDVFKASKVKAAPKQMKRLQRTAVAFQTKTTPLLKSVAEKLNNLTQNAIEKDSEIEDAETILSCSPIANHSSTIYDTTLPEQMDSEHHETCLDEQEKSTESGVLAGDFGNENQQTKSPYSRVEMDMEHLFGFDQEPENEPPVPTEQIEKQLVKSTPIKQRTVAECFSSVSPVLHNRKYSKATRKSCTRPARIDENVARDLIYGIRPLQPVKEKATKLIQYIQEVGENHEEEEHSVRKVIDVPQTPPVAFTEPVRKSYSKREMRNVKRKIMLIDDDGSDVIPFDDDDDFGRKKQKKKSGKTLPKKNKRDEEVNKWEEMMNSHFEEVDKFNLSS</sequence>
<evidence type="ECO:0000256" key="1">
    <source>
        <dbReference type="SAM" id="Coils"/>
    </source>
</evidence>
<feature type="compositionally biased region" description="Basic and acidic residues" evidence="2">
    <location>
        <begin position="215"/>
        <end position="233"/>
    </location>
</feature>
<keyword evidence="1" id="KW-0175">Coiled coil</keyword>
<reference evidence="3" key="1">
    <citation type="submission" date="2021-11" db="EMBL/GenBank/DDBJ databases">
        <authorList>
            <person name="Schell T."/>
        </authorList>
    </citation>
    <scope>NUCLEOTIDE SEQUENCE</scope>
    <source>
        <strain evidence="3">M5</strain>
    </source>
</reference>
<feature type="compositionally biased region" description="Low complexity" evidence="2">
    <location>
        <begin position="354"/>
        <end position="371"/>
    </location>
</feature>